<protein>
    <recommendedName>
        <fullName evidence="4">RDD family protein</fullName>
    </recommendedName>
</protein>
<evidence type="ECO:0008006" key="4">
    <source>
        <dbReference type="Google" id="ProtNLM"/>
    </source>
</evidence>
<keyword evidence="1" id="KW-0812">Transmembrane</keyword>
<evidence type="ECO:0000256" key="1">
    <source>
        <dbReference type="SAM" id="Phobius"/>
    </source>
</evidence>
<sequence>MSSKVTGRKNAQGCSCKALVRNIAGISAGVSSTVFVVHTGIADAARFATPPDFALLVLAGFLTFACTSLLAIAGYRLGAAVLGCIRPDCLSVRGGGLELSNGRLVWAIVFRILGMALGVLLGLAAGITTYDPLALGNADGSGRAHIENQLAAAGHILPICPRCQRKIGA</sequence>
<reference evidence="3" key="1">
    <citation type="journal article" date="2019" name="Int. J. Syst. Evol. Microbiol.">
        <title>The Global Catalogue of Microorganisms (GCM) 10K type strain sequencing project: providing services to taxonomists for standard genome sequencing and annotation.</title>
        <authorList>
            <consortium name="The Broad Institute Genomics Platform"/>
            <consortium name="The Broad Institute Genome Sequencing Center for Infectious Disease"/>
            <person name="Wu L."/>
            <person name="Ma J."/>
        </authorList>
    </citation>
    <scope>NUCLEOTIDE SEQUENCE [LARGE SCALE GENOMIC DNA]</scope>
    <source>
        <strain evidence="3">KCTC 42282</strain>
    </source>
</reference>
<keyword evidence="1" id="KW-0472">Membrane</keyword>
<evidence type="ECO:0000313" key="2">
    <source>
        <dbReference type="EMBL" id="MFC3638492.1"/>
    </source>
</evidence>
<feature type="transmembrane region" description="Helical" evidence="1">
    <location>
        <begin position="20"/>
        <end position="41"/>
    </location>
</feature>
<dbReference type="RefSeq" id="WP_191321278.1">
    <property type="nucleotide sequence ID" value="NZ_BNCG01000059.1"/>
</dbReference>
<keyword evidence="1" id="KW-1133">Transmembrane helix</keyword>
<feature type="transmembrane region" description="Helical" evidence="1">
    <location>
        <begin position="53"/>
        <end position="83"/>
    </location>
</feature>
<accession>A0ABV7UK32</accession>
<feature type="transmembrane region" description="Helical" evidence="1">
    <location>
        <begin position="104"/>
        <end position="127"/>
    </location>
</feature>
<gene>
    <name evidence="2" type="ORF">ACFONL_14135</name>
</gene>
<keyword evidence="3" id="KW-1185">Reference proteome</keyword>
<dbReference type="Proteomes" id="UP001595704">
    <property type="component" value="Unassembled WGS sequence"/>
</dbReference>
<comment type="caution">
    <text evidence="2">The sequence shown here is derived from an EMBL/GenBank/DDBJ whole genome shotgun (WGS) entry which is preliminary data.</text>
</comment>
<proteinExistence type="predicted"/>
<name>A0ABV7UK32_9HYPH</name>
<evidence type="ECO:0000313" key="3">
    <source>
        <dbReference type="Proteomes" id="UP001595704"/>
    </source>
</evidence>
<dbReference type="EMBL" id="JBHRYC010000074">
    <property type="protein sequence ID" value="MFC3638492.1"/>
    <property type="molecule type" value="Genomic_DNA"/>
</dbReference>
<organism evidence="2 3">
    <name type="scientific">Camelimonas fluminis</name>
    <dbReference type="NCBI Taxonomy" id="1576911"/>
    <lineage>
        <taxon>Bacteria</taxon>
        <taxon>Pseudomonadati</taxon>
        <taxon>Pseudomonadota</taxon>
        <taxon>Alphaproteobacteria</taxon>
        <taxon>Hyphomicrobiales</taxon>
        <taxon>Chelatococcaceae</taxon>
        <taxon>Camelimonas</taxon>
    </lineage>
</organism>